<protein>
    <submittedName>
        <fullName evidence="3">Phosphoesterase RecJ domain-containing protein</fullName>
    </submittedName>
</protein>
<dbReference type="GO" id="GO:0003676">
    <property type="term" value="F:nucleic acid binding"/>
    <property type="evidence" value="ECO:0007669"/>
    <property type="project" value="InterPro"/>
</dbReference>
<dbReference type="Gene3D" id="3.10.310.30">
    <property type="match status" value="1"/>
</dbReference>
<dbReference type="RefSeq" id="WP_245807357.1">
    <property type="nucleotide sequence ID" value="NZ_FZOB01000010.1"/>
</dbReference>
<name>A0A238ZMJ1_9BACT</name>
<dbReference type="InterPro" id="IPR051319">
    <property type="entry name" value="Oligoribo/pAp-PDE_c-di-AMP_PDE"/>
</dbReference>
<evidence type="ECO:0000313" key="3">
    <source>
        <dbReference type="EMBL" id="SNR84392.1"/>
    </source>
</evidence>
<dbReference type="Proteomes" id="UP000198405">
    <property type="component" value="Unassembled WGS sequence"/>
</dbReference>
<dbReference type="InterPro" id="IPR003156">
    <property type="entry name" value="DHHA1_dom"/>
</dbReference>
<organism evidence="3 4">
    <name type="scientific">Desulfurobacterium atlanticum</name>
    <dbReference type="NCBI Taxonomy" id="240169"/>
    <lineage>
        <taxon>Bacteria</taxon>
        <taxon>Pseudomonadati</taxon>
        <taxon>Aquificota</taxon>
        <taxon>Aquificia</taxon>
        <taxon>Desulfurobacteriales</taxon>
        <taxon>Desulfurobacteriaceae</taxon>
        <taxon>Desulfurobacterium</taxon>
    </lineage>
</organism>
<dbReference type="Pfam" id="PF01368">
    <property type="entry name" value="DHH"/>
    <property type="match status" value="1"/>
</dbReference>
<dbReference type="Gene3D" id="3.90.1640.10">
    <property type="entry name" value="inorganic pyrophosphatase (n-terminal core)"/>
    <property type="match status" value="1"/>
</dbReference>
<dbReference type="PANTHER" id="PTHR47618">
    <property type="entry name" value="BIFUNCTIONAL OLIGORIBONUCLEASE AND PAP PHOSPHATASE NRNA"/>
    <property type="match status" value="1"/>
</dbReference>
<accession>A0A238ZMJ1</accession>
<evidence type="ECO:0000313" key="4">
    <source>
        <dbReference type="Proteomes" id="UP000198405"/>
    </source>
</evidence>
<evidence type="ECO:0000259" key="2">
    <source>
        <dbReference type="Pfam" id="PF02272"/>
    </source>
</evidence>
<keyword evidence="4" id="KW-1185">Reference proteome</keyword>
<feature type="domain" description="DDH" evidence="1">
    <location>
        <begin position="19"/>
        <end position="158"/>
    </location>
</feature>
<dbReference type="EMBL" id="FZOB01000010">
    <property type="protein sequence ID" value="SNR84392.1"/>
    <property type="molecule type" value="Genomic_DNA"/>
</dbReference>
<dbReference type="InterPro" id="IPR001667">
    <property type="entry name" value="DDH_dom"/>
</dbReference>
<dbReference type="SUPFAM" id="SSF64182">
    <property type="entry name" value="DHH phosphoesterases"/>
    <property type="match status" value="1"/>
</dbReference>
<proteinExistence type="predicted"/>
<evidence type="ECO:0000259" key="1">
    <source>
        <dbReference type="Pfam" id="PF01368"/>
    </source>
</evidence>
<dbReference type="Pfam" id="PF02272">
    <property type="entry name" value="DHHA1"/>
    <property type="match status" value="1"/>
</dbReference>
<dbReference type="AlphaFoldDB" id="A0A238ZMJ1"/>
<gene>
    <name evidence="3" type="ORF">SAMN06265340_11013</name>
</gene>
<dbReference type="PANTHER" id="PTHR47618:SF1">
    <property type="entry name" value="BIFUNCTIONAL OLIGORIBONUCLEASE AND PAP PHOSPHATASE NRNA"/>
    <property type="match status" value="1"/>
</dbReference>
<dbReference type="InterPro" id="IPR038763">
    <property type="entry name" value="DHH_sf"/>
</dbReference>
<feature type="domain" description="DHHA1" evidence="2">
    <location>
        <begin position="234"/>
        <end position="317"/>
    </location>
</feature>
<reference evidence="4" key="1">
    <citation type="submission" date="2017-06" db="EMBL/GenBank/DDBJ databases">
        <authorList>
            <person name="Varghese N."/>
            <person name="Submissions S."/>
        </authorList>
    </citation>
    <scope>NUCLEOTIDE SEQUENCE [LARGE SCALE GENOMIC DNA]</scope>
    <source>
        <strain evidence="4">DSM 15668</strain>
    </source>
</reference>
<sequence>MKTLSRKEVAQLIENMEGKILITSHKNPDGDAIGSSLGWFNFLRKLKSNVKVILKDKIPYFYDFLPNINKISTSHSINEQFDWVIILDVSETERTGFDSIPAKNSLVIDHHITANPDSTFAIVEPKMPSTCELSLEIMKLIGENLIDYEVALPLYMGMVTDTGSFGYNSTTPDTLRNAAFLLERGINPYTVIKNLFERNRVTRIKLLKKVLDTLNFAANGKIAHITVLQKFLKETGAGLEETEGFISYPRSIEGVEVAIFFKEFEDGKWKVSLRSKGNIDVAAVASKFGGGGHVMAAGFEYSGEGIENLKKELFEHLSKLLNQ</sequence>